<reference evidence="3 4" key="1">
    <citation type="journal article" date="2012" name="Genet. Mol. Biol.">
        <title>Analysis of 16S rRNA and mxaF genes revealing insights into Methylobacterium niche-specific plant association.</title>
        <authorList>
            <person name="Dourado M.N."/>
            <person name="Andreote F.D."/>
            <person name="Dini-Andreote F."/>
            <person name="Conti R."/>
            <person name="Araujo J.M."/>
            <person name="Araujo W.L."/>
        </authorList>
    </citation>
    <scope>NUCLEOTIDE SEQUENCE [LARGE SCALE GENOMIC DNA]</scope>
    <source>
        <strain evidence="3 4">SR1.6/6</strain>
    </source>
</reference>
<evidence type="ECO:0000256" key="1">
    <source>
        <dbReference type="SAM" id="MobiDB-lite"/>
    </source>
</evidence>
<evidence type="ECO:0008006" key="5">
    <source>
        <dbReference type="Google" id="ProtNLM"/>
    </source>
</evidence>
<keyword evidence="2" id="KW-0732">Signal</keyword>
<accession>A0A6B9FU32</accession>
<dbReference type="OrthoDB" id="8003401at2"/>
<reference evidence="3 4" key="2">
    <citation type="journal article" date="2013" name="Genome Announc.">
        <title>Draft Genome Sequence of Methylobacterium mesophilicum Strain SR1.6/6, Isolated from Citrus sinensis.</title>
        <authorList>
            <person name="Marinho Almeida D."/>
            <person name="Dini-Andreote F."/>
            <person name="Camargo Neves A.A."/>
            <person name="Juca Ramos R.T."/>
            <person name="Andreote F.D."/>
            <person name="Carneiro A.R."/>
            <person name="Oliveira de Souza Lima A."/>
            <person name="Caracciolo Gomes de Sa P.H."/>
            <person name="Ribeiro Barbosa M.S."/>
            <person name="Araujo W.L."/>
            <person name="Silva A."/>
        </authorList>
    </citation>
    <scope>NUCLEOTIDE SEQUENCE [LARGE SCALE GENOMIC DNA]</scope>
    <source>
        <strain evidence="3 4">SR1.6/6</strain>
    </source>
</reference>
<feature type="signal peptide" evidence="2">
    <location>
        <begin position="1"/>
        <end position="30"/>
    </location>
</feature>
<organism evidence="3 4">
    <name type="scientific">Methylobacterium mesophilicum SR1.6/6</name>
    <dbReference type="NCBI Taxonomy" id="908290"/>
    <lineage>
        <taxon>Bacteria</taxon>
        <taxon>Pseudomonadati</taxon>
        <taxon>Pseudomonadota</taxon>
        <taxon>Alphaproteobacteria</taxon>
        <taxon>Hyphomicrobiales</taxon>
        <taxon>Methylobacteriaceae</taxon>
        <taxon>Methylobacterium</taxon>
    </lineage>
</organism>
<feature type="chain" id="PRO_5025658522" description="Tetratricopeptide repeat protein" evidence="2">
    <location>
        <begin position="31"/>
        <end position="350"/>
    </location>
</feature>
<proteinExistence type="predicted"/>
<feature type="compositionally biased region" description="Low complexity" evidence="1">
    <location>
        <begin position="252"/>
        <end position="263"/>
    </location>
</feature>
<evidence type="ECO:0000313" key="3">
    <source>
        <dbReference type="EMBL" id="QGY05369.1"/>
    </source>
</evidence>
<feature type="region of interest" description="Disordered" evidence="1">
    <location>
        <begin position="175"/>
        <end position="205"/>
    </location>
</feature>
<evidence type="ECO:0000313" key="4">
    <source>
        <dbReference type="Proteomes" id="UP000012488"/>
    </source>
</evidence>
<sequence length="350" mass="36825">MDSRTGSGACSRSLALTSLVAVHLAVPAAAQDADVVHPTGRTAAYSDRDTDVRQPATSDLTVVTRDVLGRLGVALPLQIQVVRTREVAVEAIKLFGLPPGATISDSINAFSPSSEVADVDITSWDLSKLQLTQRGDRERSLLLAVAAIWSPAGGSALEVTSSRFKVSFVRAEAEQAAASTGEPGRLDAPSTRTQAPLPAAGVTPSSHVFVPETHVAPLQTGAIDRPAVPPLGEGNRAERIDGAPRPRPAPSSPLSQPSAQPAPSVDPLVERARGLIRLGDISGARLLLERAQARNAPNATFLLAQTWDPAVLRAWNVRGLRADPDLARSLYAKAASQARSDEQRLTATDR</sequence>
<feature type="compositionally biased region" description="Basic and acidic residues" evidence="1">
    <location>
        <begin position="235"/>
        <end position="244"/>
    </location>
</feature>
<evidence type="ECO:0000256" key="2">
    <source>
        <dbReference type="SAM" id="SignalP"/>
    </source>
</evidence>
<dbReference type="AlphaFoldDB" id="A0A6B9FU32"/>
<name>A0A6B9FU32_9HYPH</name>
<protein>
    <recommendedName>
        <fullName evidence="5">Tetratricopeptide repeat protein</fullName>
    </recommendedName>
</protein>
<dbReference type="KEGG" id="mmes:MMSR116_28335"/>
<dbReference type="EMBL" id="CP043538">
    <property type="protein sequence ID" value="QGY05369.1"/>
    <property type="molecule type" value="Genomic_DNA"/>
</dbReference>
<dbReference type="Proteomes" id="UP000012488">
    <property type="component" value="Chromosome"/>
</dbReference>
<feature type="region of interest" description="Disordered" evidence="1">
    <location>
        <begin position="219"/>
        <end position="265"/>
    </location>
</feature>
<gene>
    <name evidence="3" type="ORF">MMSR116_28335</name>
</gene>